<comment type="caution">
    <text evidence="2">The sequence shown here is derived from an EMBL/GenBank/DDBJ whole genome shotgun (WGS) entry which is preliminary data.</text>
</comment>
<accession>A0A9W6PPF4</accession>
<evidence type="ECO:0000313" key="3">
    <source>
        <dbReference type="Proteomes" id="UP001165143"/>
    </source>
</evidence>
<evidence type="ECO:0000313" key="2">
    <source>
        <dbReference type="EMBL" id="GLW58501.1"/>
    </source>
</evidence>
<sequence>MDGTMRETNHTLTPGSEAVLARLETYYDAVPRFSATTEEHGPFTLFVRTGQGWHYYGRPALGGPGTFTAEDVERVRARQRELGAPESFEWVHETSPALRAAVEAAGLEVHEHPLLVLDLDAPAVDAPTAAAPTTVGAPTDADGAAAAADGPEVRVVAPDDPLLPSAVMLPHLAFAEAGTRIGAAGPEQLAEAVRGPESEAATARMAERIAAGRTVLAATVGPDGAATASGCHQPVGEVSEIVAVATLPALRRQGLAHRVTSRLVEHARTAGVRTVFLSASDADVARIYESVGFRRIATALIAEPPASD</sequence>
<dbReference type="AlphaFoldDB" id="A0A9W6PPF4"/>
<dbReference type="SUPFAM" id="SSF55729">
    <property type="entry name" value="Acyl-CoA N-acyltransferases (Nat)"/>
    <property type="match status" value="1"/>
</dbReference>
<evidence type="ECO:0000259" key="1">
    <source>
        <dbReference type="PROSITE" id="PS51186"/>
    </source>
</evidence>
<gene>
    <name evidence="2" type="ORF">Kpho01_65120</name>
</gene>
<dbReference type="InterPro" id="IPR013653">
    <property type="entry name" value="GCN5-like_dom"/>
</dbReference>
<proteinExistence type="predicted"/>
<feature type="domain" description="N-acetyltransferase" evidence="1">
    <location>
        <begin position="179"/>
        <end position="308"/>
    </location>
</feature>
<dbReference type="GO" id="GO:0016747">
    <property type="term" value="F:acyltransferase activity, transferring groups other than amino-acyl groups"/>
    <property type="evidence" value="ECO:0007669"/>
    <property type="project" value="InterPro"/>
</dbReference>
<dbReference type="InterPro" id="IPR016181">
    <property type="entry name" value="Acyl_CoA_acyltransferase"/>
</dbReference>
<dbReference type="Proteomes" id="UP001165143">
    <property type="component" value="Unassembled WGS sequence"/>
</dbReference>
<dbReference type="Pfam" id="PF08445">
    <property type="entry name" value="FR47"/>
    <property type="match status" value="1"/>
</dbReference>
<dbReference type="Gene3D" id="3.40.630.30">
    <property type="match status" value="1"/>
</dbReference>
<dbReference type="CDD" id="cd04301">
    <property type="entry name" value="NAT_SF"/>
    <property type="match status" value="1"/>
</dbReference>
<dbReference type="PROSITE" id="PS51186">
    <property type="entry name" value="GNAT"/>
    <property type="match status" value="1"/>
</dbReference>
<protein>
    <recommendedName>
        <fullName evidence="1">N-acetyltransferase domain-containing protein</fullName>
    </recommendedName>
</protein>
<organism evidence="2 3">
    <name type="scientific">Kitasatospora phosalacinea</name>
    <dbReference type="NCBI Taxonomy" id="2065"/>
    <lineage>
        <taxon>Bacteria</taxon>
        <taxon>Bacillati</taxon>
        <taxon>Actinomycetota</taxon>
        <taxon>Actinomycetes</taxon>
        <taxon>Kitasatosporales</taxon>
        <taxon>Streptomycetaceae</taxon>
        <taxon>Kitasatospora</taxon>
    </lineage>
</organism>
<reference evidence="2" key="1">
    <citation type="submission" date="2023-02" db="EMBL/GenBank/DDBJ databases">
        <title>Kitasatospora phosalacinea NBRC 14362.</title>
        <authorList>
            <person name="Ichikawa N."/>
            <person name="Sato H."/>
            <person name="Tonouchi N."/>
        </authorList>
    </citation>
    <scope>NUCLEOTIDE SEQUENCE</scope>
    <source>
        <strain evidence="2">NBRC 14362</strain>
    </source>
</reference>
<dbReference type="InterPro" id="IPR000182">
    <property type="entry name" value="GNAT_dom"/>
</dbReference>
<dbReference type="EMBL" id="BSRX01000053">
    <property type="protein sequence ID" value="GLW58501.1"/>
    <property type="molecule type" value="Genomic_DNA"/>
</dbReference>
<name>A0A9W6PPF4_9ACTN</name>